<dbReference type="FunFam" id="3.40.50.720:FF:000278">
    <property type="entry name" value="Fatty acyl-CoA reductase"/>
    <property type="match status" value="1"/>
</dbReference>
<evidence type="ECO:0000256" key="15">
    <source>
        <dbReference type="ARBA" id="ARBA00049930"/>
    </source>
</evidence>
<accession>A0A8D2JJ18</accession>
<evidence type="ECO:0000313" key="29">
    <source>
        <dbReference type="Ensembl" id="ENSVKKP00000011165.1"/>
    </source>
</evidence>
<dbReference type="Gene3D" id="3.40.50.720">
    <property type="entry name" value="NAD(P)-binding Rossmann-like Domain"/>
    <property type="match status" value="1"/>
</dbReference>
<organism evidence="29 30">
    <name type="scientific">Varanus komodoensis</name>
    <name type="common">Komodo dragon</name>
    <dbReference type="NCBI Taxonomy" id="61221"/>
    <lineage>
        <taxon>Eukaryota</taxon>
        <taxon>Metazoa</taxon>
        <taxon>Chordata</taxon>
        <taxon>Craniata</taxon>
        <taxon>Vertebrata</taxon>
        <taxon>Euteleostomi</taxon>
        <taxon>Lepidosauria</taxon>
        <taxon>Squamata</taxon>
        <taxon>Bifurcata</taxon>
        <taxon>Unidentata</taxon>
        <taxon>Episquamata</taxon>
        <taxon>Toxicofera</taxon>
        <taxon>Anguimorpha</taxon>
        <taxon>Paleoanguimorpha</taxon>
        <taxon>Varanoidea</taxon>
        <taxon>Varanidae</taxon>
        <taxon>Varanus</taxon>
    </lineage>
</organism>
<evidence type="ECO:0000256" key="8">
    <source>
        <dbReference type="ARBA" id="ARBA00023098"/>
    </source>
</evidence>
<comment type="catalytic activity">
    <reaction evidence="24">
        <text>tetracosanoyl-CoA + 2 NADPH + 2 H(+) = tetracosan-1-ol + 2 NADP(+) + CoA</text>
        <dbReference type="Rhea" id="RHEA:81735"/>
        <dbReference type="ChEBI" id="CHEBI:15378"/>
        <dbReference type="ChEBI" id="CHEBI:57287"/>
        <dbReference type="ChEBI" id="CHEBI:57783"/>
        <dbReference type="ChEBI" id="CHEBI:58349"/>
        <dbReference type="ChEBI" id="CHEBI:65052"/>
        <dbReference type="ChEBI" id="CHEBI:77413"/>
    </reaction>
    <physiologicalReaction direction="left-to-right" evidence="24">
        <dbReference type="Rhea" id="RHEA:81736"/>
    </physiologicalReaction>
</comment>
<keyword evidence="4" id="KW-0812">Transmembrane</keyword>
<comment type="catalytic activity">
    <reaction evidence="18">
        <text>docosanoyl-CoA + 2 NADPH + 2 H(+) = docosan-1-ol + 2 NADP(+) + CoA</text>
        <dbReference type="Rhea" id="RHEA:81731"/>
        <dbReference type="ChEBI" id="CHEBI:15378"/>
        <dbReference type="ChEBI" id="CHEBI:31000"/>
        <dbReference type="ChEBI" id="CHEBI:57287"/>
        <dbReference type="ChEBI" id="CHEBI:57783"/>
        <dbReference type="ChEBI" id="CHEBI:58349"/>
        <dbReference type="ChEBI" id="CHEBI:65059"/>
    </reaction>
    <physiologicalReaction direction="left-to-right" evidence="18">
        <dbReference type="Rhea" id="RHEA:81732"/>
    </physiologicalReaction>
</comment>
<dbReference type="SUPFAM" id="SSF51735">
    <property type="entry name" value="NAD(P)-binding Rossmann-fold domains"/>
    <property type="match status" value="1"/>
</dbReference>
<comment type="catalytic activity">
    <reaction evidence="19">
        <text>octacosanoyl-CoA + 2 NADPH + 2 H(+) = octacosan-1-ol + 2 NADP(+) + CoA</text>
        <dbReference type="Rhea" id="RHEA:81743"/>
        <dbReference type="ChEBI" id="CHEBI:15378"/>
        <dbReference type="ChEBI" id="CHEBI:28243"/>
        <dbReference type="ChEBI" id="CHEBI:57287"/>
        <dbReference type="ChEBI" id="CHEBI:57783"/>
        <dbReference type="ChEBI" id="CHEBI:58349"/>
        <dbReference type="ChEBI" id="CHEBI:74141"/>
    </reaction>
    <physiologicalReaction direction="left-to-right" evidence="19">
        <dbReference type="Rhea" id="RHEA:81744"/>
    </physiologicalReaction>
</comment>
<evidence type="ECO:0000256" key="21">
    <source>
        <dbReference type="ARBA" id="ARBA00051218"/>
    </source>
</evidence>
<comment type="catalytic activity">
    <reaction evidence="21">
        <text>22-methyltricosanoyl-CoA + 2 NADPH + 2 H(+) = 22-methyltricosan-1-ol + 2 NADP(+) + CoA</text>
        <dbReference type="Rhea" id="RHEA:81775"/>
        <dbReference type="ChEBI" id="CHEBI:15378"/>
        <dbReference type="ChEBI" id="CHEBI:57287"/>
        <dbReference type="ChEBI" id="CHEBI:57783"/>
        <dbReference type="ChEBI" id="CHEBI:58349"/>
        <dbReference type="ChEBI" id="CHEBI:84916"/>
        <dbReference type="ChEBI" id="CHEBI:232001"/>
    </reaction>
    <physiologicalReaction direction="left-to-right" evidence="21">
        <dbReference type="Rhea" id="RHEA:81776"/>
    </physiologicalReaction>
</comment>
<reference evidence="29" key="2">
    <citation type="submission" date="2025-09" db="UniProtKB">
        <authorList>
            <consortium name="Ensembl"/>
        </authorList>
    </citation>
    <scope>IDENTIFICATION</scope>
</reference>
<comment type="catalytic activity">
    <reaction evidence="12">
        <text>hexadecanoyl-CoA + 2 NADPH + 2 H(+) = hexadecan-1-ol + 2 NADP(+) + CoA</text>
        <dbReference type="Rhea" id="RHEA:36315"/>
        <dbReference type="ChEBI" id="CHEBI:15378"/>
        <dbReference type="ChEBI" id="CHEBI:16125"/>
        <dbReference type="ChEBI" id="CHEBI:57287"/>
        <dbReference type="ChEBI" id="CHEBI:57379"/>
        <dbReference type="ChEBI" id="CHEBI:57783"/>
        <dbReference type="ChEBI" id="CHEBI:58349"/>
        <dbReference type="EC" id="1.2.1.84"/>
    </reaction>
    <physiologicalReaction direction="left-to-right" evidence="12">
        <dbReference type="Rhea" id="RHEA:36316"/>
    </physiologicalReaction>
</comment>
<reference evidence="29" key="1">
    <citation type="submission" date="2025-08" db="UniProtKB">
        <authorList>
            <consortium name="Ensembl"/>
        </authorList>
    </citation>
    <scope>IDENTIFICATION</scope>
</reference>
<evidence type="ECO:0000256" key="10">
    <source>
        <dbReference type="ARBA" id="ARBA00023140"/>
    </source>
</evidence>
<dbReference type="Proteomes" id="UP000694545">
    <property type="component" value="Unplaced"/>
</dbReference>
<evidence type="ECO:0000256" key="23">
    <source>
        <dbReference type="ARBA" id="ARBA00052665"/>
    </source>
</evidence>
<evidence type="ECO:0000256" key="16">
    <source>
        <dbReference type="ARBA" id="ARBA00050452"/>
    </source>
</evidence>
<comment type="function">
    <text evidence="26">Catalyzes the reduction of fatty acyl-CoA to fatty alcohols.</text>
</comment>
<keyword evidence="5 26" id="KW-0521">NADP</keyword>
<comment type="catalytic activity">
    <reaction evidence="20">
        <text>triacontanoyl-CoA + 2 NADPH + 2 H(+) = triacontan-1-ol + 2 NADP(+) + CoA</text>
        <dbReference type="Rhea" id="RHEA:81747"/>
        <dbReference type="ChEBI" id="CHEBI:15378"/>
        <dbReference type="ChEBI" id="CHEBI:28409"/>
        <dbReference type="ChEBI" id="CHEBI:57287"/>
        <dbReference type="ChEBI" id="CHEBI:57783"/>
        <dbReference type="ChEBI" id="CHEBI:58349"/>
        <dbReference type="ChEBI" id="CHEBI:76386"/>
    </reaction>
    <physiologicalReaction direction="left-to-right" evidence="20">
        <dbReference type="Rhea" id="RHEA:81748"/>
    </physiologicalReaction>
</comment>
<evidence type="ECO:0000256" key="14">
    <source>
        <dbReference type="ARBA" id="ARBA00049865"/>
    </source>
</evidence>
<dbReference type="Pfam" id="PF03015">
    <property type="entry name" value="Sterile"/>
    <property type="match status" value="1"/>
</dbReference>
<comment type="catalytic activity">
    <reaction evidence="25">
        <text>20-methylheneicosanoyl-CoA + 2 NADPH + 2 H(+) = 20-methylheneicosan-1-ol + 2 NADP(+) + CoA</text>
        <dbReference type="Rhea" id="RHEA:81771"/>
        <dbReference type="ChEBI" id="CHEBI:15378"/>
        <dbReference type="ChEBI" id="CHEBI:57287"/>
        <dbReference type="ChEBI" id="CHEBI:57783"/>
        <dbReference type="ChEBI" id="CHEBI:58349"/>
        <dbReference type="ChEBI" id="CHEBI:84915"/>
        <dbReference type="ChEBI" id="CHEBI:232000"/>
    </reaction>
    <physiologicalReaction direction="left-to-right" evidence="25">
        <dbReference type="Rhea" id="RHEA:81772"/>
    </physiologicalReaction>
</comment>
<dbReference type="CDD" id="cd05236">
    <property type="entry name" value="FAR-N_SDR_e"/>
    <property type="match status" value="1"/>
</dbReference>
<protein>
    <recommendedName>
        <fullName evidence="26">Fatty acyl-CoA reductase</fullName>
        <ecNumber evidence="26">1.2.1.84</ecNumber>
    </recommendedName>
</protein>
<comment type="catalytic activity">
    <reaction evidence="17">
        <text>an ultra-long-chain fatty acyl-CoA + 2 NADPH + 2 H(+) = an ultra long-chain primary fatty alcohol + 2 NADP(+) + CoA</text>
        <dbReference type="Rhea" id="RHEA:81755"/>
        <dbReference type="ChEBI" id="CHEBI:15378"/>
        <dbReference type="ChEBI" id="CHEBI:57287"/>
        <dbReference type="ChEBI" id="CHEBI:57783"/>
        <dbReference type="ChEBI" id="CHEBI:58349"/>
        <dbReference type="ChEBI" id="CHEBI:143016"/>
        <dbReference type="ChEBI" id="CHEBI:143018"/>
    </reaction>
    <physiologicalReaction direction="left-to-right" evidence="17">
        <dbReference type="Rhea" id="RHEA:81756"/>
    </physiologicalReaction>
</comment>
<dbReference type="Ensembl" id="ENSVKKT00000011431.1">
    <property type="protein sequence ID" value="ENSVKKP00000011165.1"/>
    <property type="gene ID" value="ENSVKKG00000007806.1"/>
</dbReference>
<evidence type="ECO:0000256" key="24">
    <source>
        <dbReference type="ARBA" id="ARBA00052883"/>
    </source>
</evidence>
<feature type="domain" description="Fatty acyl-CoA reductase C-terminal" evidence="27">
    <location>
        <begin position="344"/>
        <end position="435"/>
    </location>
</feature>
<keyword evidence="10" id="KW-0576">Peroxisome</keyword>
<keyword evidence="6" id="KW-1133">Transmembrane helix</keyword>
<evidence type="ECO:0000256" key="6">
    <source>
        <dbReference type="ARBA" id="ARBA00022989"/>
    </source>
</evidence>
<evidence type="ECO:0000259" key="27">
    <source>
        <dbReference type="Pfam" id="PF03015"/>
    </source>
</evidence>
<evidence type="ECO:0000256" key="12">
    <source>
        <dbReference type="ARBA" id="ARBA00048521"/>
    </source>
</evidence>
<dbReference type="GO" id="GO:0005778">
    <property type="term" value="C:peroxisomal membrane"/>
    <property type="evidence" value="ECO:0007669"/>
    <property type="project" value="UniProtKB-SubCell"/>
</dbReference>
<evidence type="ECO:0000256" key="11">
    <source>
        <dbReference type="ARBA" id="ARBA00047991"/>
    </source>
</evidence>
<evidence type="ECO:0000256" key="9">
    <source>
        <dbReference type="ARBA" id="ARBA00023136"/>
    </source>
</evidence>
<evidence type="ECO:0000256" key="4">
    <source>
        <dbReference type="ARBA" id="ARBA00022692"/>
    </source>
</evidence>
<evidence type="ECO:0000256" key="1">
    <source>
        <dbReference type="ARBA" id="ARBA00004549"/>
    </source>
</evidence>
<feature type="domain" description="Thioester reductase (TE)" evidence="28">
    <location>
        <begin position="15"/>
        <end position="284"/>
    </location>
</feature>
<dbReference type="GO" id="GO:0010025">
    <property type="term" value="P:wax biosynthetic process"/>
    <property type="evidence" value="ECO:0007669"/>
    <property type="project" value="UniProtKB-ARBA"/>
</dbReference>
<dbReference type="Pfam" id="PF07993">
    <property type="entry name" value="NAD_binding_4"/>
    <property type="match status" value="1"/>
</dbReference>
<evidence type="ECO:0000256" key="25">
    <source>
        <dbReference type="ARBA" id="ARBA00052885"/>
    </source>
</evidence>
<evidence type="ECO:0000256" key="22">
    <source>
        <dbReference type="ARBA" id="ARBA00051449"/>
    </source>
</evidence>
<dbReference type="OMA" id="WRFFIAR"/>
<dbReference type="GO" id="GO:0102965">
    <property type="term" value="F:alcohol-forming long-chain fatty acyl-CoA reductase activity"/>
    <property type="evidence" value="ECO:0007669"/>
    <property type="project" value="UniProtKB-EC"/>
</dbReference>
<dbReference type="AlphaFoldDB" id="A0A8D2JJ18"/>
<proteinExistence type="inferred from homology"/>
<dbReference type="InterPro" id="IPR026055">
    <property type="entry name" value="FAR"/>
</dbReference>
<dbReference type="GO" id="GO:0080019">
    <property type="term" value="F:alcohol-forming very long-chain fatty acyl-CoA reductase activity"/>
    <property type="evidence" value="ECO:0007669"/>
    <property type="project" value="InterPro"/>
</dbReference>
<evidence type="ECO:0000256" key="5">
    <source>
        <dbReference type="ARBA" id="ARBA00022857"/>
    </source>
</evidence>
<dbReference type="PANTHER" id="PTHR11011:SF120">
    <property type="entry name" value="FATTY ACYL-COA REDUCTASE 2"/>
    <property type="match status" value="1"/>
</dbReference>
<keyword evidence="3 26" id="KW-0444">Lipid biosynthesis</keyword>
<evidence type="ECO:0000256" key="18">
    <source>
        <dbReference type="ARBA" id="ARBA00050790"/>
    </source>
</evidence>
<dbReference type="CDD" id="cd09071">
    <property type="entry name" value="FAR_C"/>
    <property type="match status" value="1"/>
</dbReference>
<evidence type="ECO:0000256" key="7">
    <source>
        <dbReference type="ARBA" id="ARBA00023002"/>
    </source>
</evidence>
<keyword evidence="30" id="KW-1185">Reference proteome</keyword>
<keyword evidence="9" id="KW-0472">Membrane</keyword>
<dbReference type="InterPro" id="IPR013120">
    <property type="entry name" value="FAR_NAD-bd"/>
</dbReference>
<evidence type="ECO:0000256" key="13">
    <source>
        <dbReference type="ARBA" id="ARBA00049089"/>
    </source>
</evidence>
<keyword evidence="8 26" id="KW-0443">Lipid metabolism</keyword>
<evidence type="ECO:0000256" key="26">
    <source>
        <dbReference type="RuleBase" id="RU363097"/>
    </source>
</evidence>
<comment type="catalytic activity">
    <reaction evidence="23">
        <text>24-methylpentacosanoyl-CoA + 2 NADPH + 2 H(+) = 24-methylpentacosan-1-ol + 2 NADP(+) + CoA</text>
        <dbReference type="Rhea" id="RHEA:81779"/>
        <dbReference type="ChEBI" id="CHEBI:15378"/>
        <dbReference type="ChEBI" id="CHEBI:57287"/>
        <dbReference type="ChEBI" id="CHEBI:57783"/>
        <dbReference type="ChEBI" id="CHEBI:58349"/>
        <dbReference type="ChEBI" id="CHEBI:84917"/>
        <dbReference type="ChEBI" id="CHEBI:232002"/>
    </reaction>
    <physiologicalReaction direction="left-to-right" evidence="23">
        <dbReference type="Rhea" id="RHEA:81780"/>
    </physiologicalReaction>
</comment>
<comment type="catalytic activity">
    <reaction evidence="13">
        <text>a long-chain fatty acyl-CoA + 2 NADPH + 2 H(+) = a long-chain primary fatty alcohol + 2 NADP(+) + CoA</text>
        <dbReference type="Rhea" id="RHEA:52716"/>
        <dbReference type="ChEBI" id="CHEBI:15378"/>
        <dbReference type="ChEBI" id="CHEBI:57287"/>
        <dbReference type="ChEBI" id="CHEBI:57783"/>
        <dbReference type="ChEBI" id="CHEBI:58349"/>
        <dbReference type="ChEBI" id="CHEBI:77396"/>
        <dbReference type="ChEBI" id="CHEBI:83139"/>
        <dbReference type="EC" id="1.2.1.84"/>
    </reaction>
    <physiologicalReaction direction="left-to-right" evidence="13">
        <dbReference type="Rhea" id="RHEA:52717"/>
    </physiologicalReaction>
</comment>
<comment type="catalytic activity">
    <reaction evidence="15">
        <text>eicosanoyl-CoA + 2 NADPH + 2 H(+) = eicosan-1-ol + 2 NADP(+) + CoA</text>
        <dbReference type="Rhea" id="RHEA:81727"/>
        <dbReference type="ChEBI" id="CHEBI:15378"/>
        <dbReference type="ChEBI" id="CHEBI:57287"/>
        <dbReference type="ChEBI" id="CHEBI:57380"/>
        <dbReference type="ChEBI" id="CHEBI:57783"/>
        <dbReference type="ChEBI" id="CHEBI:58349"/>
        <dbReference type="ChEBI" id="CHEBI:75627"/>
    </reaction>
    <physiologicalReaction direction="left-to-right" evidence="15">
        <dbReference type="Rhea" id="RHEA:81728"/>
    </physiologicalReaction>
</comment>
<dbReference type="InterPro" id="IPR036291">
    <property type="entry name" value="NAD(P)-bd_dom_sf"/>
</dbReference>
<name>A0A8D2JJ18_VARKO</name>
<evidence type="ECO:0000256" key="17">
    <source>
        <dbReference type="ARBA" id="ARBA00050515"/>
    </source>
</evidence>
<sequence>MSSVANYYNGKSVLVTGATGFLGKVLLEKLLRSSHDVKTIYILVRHKAGQSIQSRVVNLVKCKVFDRVREEWPNFHEKIKPISAEFIQPNLAITAEDTDELLSEVNIIFHCAATIRFNEPLKHALLLNVKGTQQLLLLAHRMQKLEAFVHVSTAYANCNRKYIEEVIYPPPVEPNKLFDLVEWMDDSLLDQITPKLIQDWPNTYTFTKALTEFLIQQERGNLNVAIIRPSIVGASWQDPFPGWIDTFNGTSGFFIAAGKGLIRTIKCNSTAVADIVPVDVVINITLAAGWYTAVHRPKSMLIYNCTTGGLNPFSWGEMGKFLLIPYASMTSNHLKHQYWTAVGHKAPAFAYDLYLRLTGRKPRMMKILNQLDKSMSLFAYFTSRSWEWTADNMNMLMNQLSPKDKKLYFFDVRQLHWSEYIDNYCVGTKKYLLKEDMSGIPATKQYLRKLQNIQYVIKTTLLVIIWRIFIAKSQMAQNVWYFVVNLCYKFLNFFRASSTLSR</sequence>
<dbReference type="EC" id="1.2.1.84" evidence="26"/>
<evidence type="ECO:0000313" key="30">
    <source>
        <dbReference type="Proteomes" id="UP000694545"/>
    </source>
</evidence>
<evidence type="ECO:0000256" key="20">
    <source>
        <dbReference type="ARBA" id="ARBA00051173"/>
    </source>
</evidence>
<evidence type="ECO:0000256" key="3">
    <source>
        <dbReference type="ARBA" id="ARBA00022516"/>
    </source>
</evidence>
<dbReference type="InterPro" id="IPR033640">
    <property type="entry name" value="FAR_C"/>
</dbReference>
<evidence type="ECO:0000256" key="19">
    <source>
        <dbReference type="ARBA" id="ARBA00051014"/>
    </source>
</evidence>
<comment type="catalytic activity">
    <reaction evidence="14">
        <text>18-methylnonadecanoyl-CoA + 2 NADPH + 2 H(+) = 18-methylnonadecan-1-ol + 2 NADP(+) + CoA</text>
        <dbReference type="Rhea" id="RHEA:81767"/>
        <dbReference type="ChEBI" id="CHEBI:15378"/>
        <dbReference type="ChEBI" id="CHEBI:57287"/>
        <dbReference type="ChEBI" id="CHEBI:57783"/>
        <dbReference type="ChEBI" id="CHEBI:58349"/>
        <dbReference type="ChEBI" id="CHEBI:84914"/>
        <dbReference type="ChEBI" id="CHEBI:231999"/>
    </reaction>
    <physiologicalReaction direction="left-to-right" evidence="14">
        <dbReference type="Rhea" id="RHEA:81768"/>
    </physiologicalReaction>
</comment>
<dbReference type="GO" id="GO:0035336">
    <property type="term" value="P:long-chain fatty-acyl-CoA metabolic process"/>
    <property type="evidence" value="ECO:0007669"/>
    <property type="project" value="TreeGrafter"/>
</dbReference>
<keyword evidence="7 26" id="KW-0560">Oxidoreductase</keyword>
<comment type="similarity">
    <text evidence="2 26">Belongs to the fatty acyl-CoA reductase family.</text>
</comment>
<dbReference type="PANTHER" id="PTHR11011">
    <property type="entry name" value="MALE STERILITY PROTEIN 2-RELATED"/>
    <property type="match status" value="1"/>
</dbReference>
<evidence type="ECO:0000256" key="2">
    <source>
        <dbReference type="ARBA" id="ARBA00005928"/>
    </source>
</evidence>
<evidence type="ECO:0000259" key="28">
    <source>
        <dbReference type="Pfam" id="PF07993"/>
    </source>
</evidence>
<comment type="catalytic activity">
    <reaction evidence="16">
        <text>hexacosanoyl-CoA + 2 NADPH + 2 H(+) = hexacosan-1-ol + 2 NADP(+) + CoA</text>
        <dbReference type="Rhea" id="RHEA:81739"/>
        <dbReference type="ChEBI" id="CHEBI:15378"/>
        <dbReference type="ChEBI" id="CHEBI:28415"/>
        <dbReference type="ChEBI" id="CHEBI:57287"/>
        <dbReference type="ChEBI" id="CHEBI:57783"/>
        <dbReference type="ChEBI" id="CHEBI:58349"/>
        <dbReference type="ChEBI" id="CHEBI:64868"/>
    </reaction>
    <physiologicalReaction direction="left-to-right" evidence="16">
        <dbReference type="Rhea" id="RHEA:81740"/>
    </physiologicalReaction>
</comment>
<comment type="catalytic activity">
    <reaction evidence="22">
        <text>a very long-chain fatty acyl-CoA + 2 NADPH + 2 H(+) = a very long-chain primary fatty alcohol + 2 NADP(+) + CoA</text>
        <dbReference type="Rhea" id="RHEA:81751"/>
        <dbReference type="ChEBI" id="CHEBI:15378"/>
        <dbReference type="ChEBI" id="CHEBI:57287"/>
        <dbReference type="ChEBI" id="CHEBI:57783"/>
        <dbReference type="ChEBI" id="CHEBI:58349"/>
        <dbReference type="ChEBI" id="CHEBI:138261"/>
        <dbReference type="ChEBI" id="CHEBI:138741"/>
    </reaction>
    <physiologicalReaction direction="left-to-right" evidence="22">
        <dbReference type="Rhea" id="RHEA:81752"/>
    </physiologicalReaction>
</comment>
<comment type="subcellular location">
    <subcellularLocation>
        <location evidence="1">Peroxisome membrane</location>
        <topology evidence="1">Single-pass membrane protein</topology>
    </subcellularLocation>
</comment>
<comment type="catalytic activity">
    <reaction evidence="11">
        <text>octadecanoyl-CoA + 2 NADPH + 2 H(+) = octadecan-1-ol + 2 NADP(+) + CoA</text>
        <dbReference type="Rhea" id="RHEA:36319"/>
        <dbReference type="ChEBI" id="CHEBI:15378"/>
        <dbReference type="ChEBI" id="CHEBI:32154"/>
        <dbReference type="ChEBI" id="CHEBI:57287"/>
        <dbReference type="ChEBI" id="CHEBI:57394"/>
        <dbReference type="ChEBI" id="CHEBI:57783"/>
        <dbReference type="ChEBI" id="CHEBI:58349"/>
        <dbReference type="EC" id="1.2.1.84"/>
    </reaction>
    <physiologicalReaction direction="left-to-right" evidence="11">
        <dbReference type="Rhea" id="RHEA:36320"/>
    </physiologicalReaction>
</comment>